<feature type="domain" description="Phosphomannose isomerase type I catalytic" evidence="4">
    <location>
        <begin position="95"/>
        <end position="165"/>
    </location>
</feature>
<dbReference type="AlphaFoldDB" id="A0A0D8BIF7"/>
<gene>
    <name evidence="5" type="ORF">FF36_01959</name>
</gene>
<dbReference type="Gene3D" id="2.60.120.10">
    <property type="entry name" value="Jelly Rolls"/>
    <property type="match status" value="2"/>
</dbReference>
<proteinExistence type="predicted"/>
<feature type="region of interest" description="Disordered" evidence="3">
    <location>
        <begin position="230"/>
        <end position="258"/>
    </location>
</feature>
<reference evidence="5 6" key="2">
    <citation type="journal article" date="2016" name="Genome Announc.">
        <title>Permanent Draft Genome Sequences for Two Variants of Frankia sp. Strain CpI1, the First Frankia Strain Isolated from Root Nodules of Comptonia peregrina.</title>
        <authorList>
            <person name="Oshone R."/>
            <person name="Hurst S.G.IV."/>
            <person name="Abebe-Akele F."/>
            <person name="Simpson S."/>
            <person name="Morris K."/>
            <person name="Thomas W.K."/>
            <person name="Tisa L.S."/>
        </authorList>
    </citation>
    <scope>NUCLEOTIDE SEQUENCE [LARGE SCALE GENOMIC DNA]</scope>
    <source>
        <strain evidence="6">CpI1-S</strain>
    </source>
</reference>
<dbReference type="GO" id="GO:0004476">
    <property type="term" value="F:mannose-6-phosphate isomerase activity"/>
    <property type="evidence" value="ECO:0007669"/>
    <property type="project" value="UniProtKB-EC"/>
</dbReference>
<feature type="binding site" evidence="2">
    <location>
        <position position="113"/>
    </location>
    <ligand>
        <name>Zn(2+)</name>
        <dbReference type="ChEBI" id="CHEBI:29105"/>
    </ligand>
</feature>
<dbReference type="GO" id="GO:0008270">
    <property type="term" value="F:zinc ion binding"/>
    <property type="evidence" value="ECO:0007669"/>
    <property type="project" value="InterPro"/>
</dbReference>
<dbReference type="PANTHER" id="PTHR10309">
    <property type="entry name" value="MANNOSE-6-PHOSPHATE ISOMERASE"/>
    <property type="match status" value="1"/>
</dbReference>
<feature type="binding site" evidence="2">
    <location>
        <position position="306"/>
    </location>
    <ligand>
        <name>Zn(2+)</name>
        <dbReference type="ChEBI" id="CHEBI:29105"/>
    </ligand>
</feature>
<dbReference type="PROSITE" id="PS00965">
    <property type="entry name" value="PMI_I_1"/>
    <property type="match status" value="1"/>
</dbReference>
<dbReference type="GO" id="GO:0005829">
    <property type="term" value="C:cytosol"/>
    <property type="evidence" value="ECO:0007669"/>
    <property type="project" value="TreeGrafter"/>
</dbReference>
<sequence length="451" mass="45446">MTSNSAPTPPAGAPSPPAGKFSGAGPQVPAGFPRLLALHGAEQPYAWGSATAIPELLGTPAAGGPVAELWLGTHPVAPALVEADGARRPAADLVGPLPFLLKVLAADKALSLQVHPDLAQAAAGFDADDAAGLAVDDSRRRYRDRNHKPELIVALSPFRALAGVRDPARTLTVAQGLGAPALLAAFRPLADDPAAGAATVLRTLLTMPAGPAGELVGALVAAADRLRRARGRGPAGDEAALGDRDGGPASRDPVDGGGEDVARAADLIGRLAAAHPGDVGIAAALLLNDVTLRPGEGLFQPARMLHAYVAGLGIEIMATSDNVLRGGLTPKHIDVDELLRIFDPTPSDAPIHNPRTVADSPGGLLRGWDVPVADFALTEAVCTGGSVPVGRPTVLLAVEGRVEVTASADDGTALAPLELRRGGSVLVAGRAAVTLTGTGRVFLAAPGAHPA</sequence>
<evidence type="ECO:0000256" key="3">
    <source>
        <dbReference type="SAM" id="MobiDB-lite"/>
    </source>
</evidence>
<dbReference type="RefSeq" id="WP_044884627.1">
    <property type="nucleotide sequence ID" value="NZ_JYFN01000011.1"/>
</dbReference>
<comment type="cofactor">
    <cofactor evidence="2">
        <name>Zn(2+)</name>
        <dbReference type="ChEBI" id="CHEBI:29105"/>
    </cofactor>
    <text evidence="2">Binds 1 zinc ion per subunit.</text>
</comment>
<evidence type="ECO:0000313" key="6">
    <source>
        <dbReference type="Proteomes" id="UP000032545"/>
    </source>
</evidence>
<dbReference type="Proteomes" id="UP000032545">
    <property type="component" value="Unassembled WGS sequence"/>
</dbReference>
<comment type="caution">
    <text evidence="5">The sequence shown here is derived from an EMBL/GenBank/DDBJ whole genome shotgun (WGS) entry which is preliminary data.</text>
</comment>
<feature type="region of interest" description="Disordered" evidence="3">
    <location>
        <begin position="1"/>
        <end position="26"/>
    </location>
</feature>
<protein>
    <submittedName>
        <fullName evidence="5">Mannose-6-phosphate isomerase, type 1</fullName>
        <ecNumber evidence="5">5.3.1.8</ecNumber>
    </submittedName>
</protein>
<organism evidence="5 6">
    <name type="scientific">Frankia torreyi</name>
    <dbReference type="NCBI Taxonomy" id="1856"/>
    <lineage>
        <taxon>Bacteria</taxon>
        <taxon>Bacillati</taxon>
        <taxon>Actinomycetota</taxon>
        <taxon>Actinomycetes</taxon>
        <taxon>Frankiales</taxon>
        <taxon>Frankiaceae</taxon>
        <taxon>Frankia</taxon>
    </lineage>
</organism>
<feature type="binding site" evidence="2">
    <location>
        <position position="150"/>
    </location>
    <ligand>
        <name>Zn(2+)</name>
        <dbReference type="ChEBI" id="CHEBI:29105"/>
    </ligand>
</feature>
<dbReference type="EMBL" id="JYFN01000011">
    <property type="protein sequence ID" value="KJE23774.1"/>
    <property type="molecule type" value="Genomic_DNA"/>
</dbReference>
<dbReference type="InterPro" id="IPR018050">
    <property type="entry name" value="Pmannose_isomerase-type1_CS"/>
</dbReference>
<dbReference type="PRINTS" id="PR00714">
    <property type="entry name" value="MAN6PISMRASE"/>
</dbReference>
<name>A0A0D8BIF7_9ACTN</name>
<evidence type="ECO:0000256" key="1">
    <source>
        <dbReference type="PIRSR" id="PIRSR001480-1"/>
    </source>
</evidence>
<dbReference type="CDD" id="cd07011">
    <property type="entry name" value="cupin_PMI_type_I_N"/>
    <property type="match status" value="1"/>
</dbReference>
<dbReference type="InterPro" id="IPR016305">
    <property type="entry name" value="Mannose-6-P_Isomerase"/>
</dbReference>
<dbReference type="Pfam" id="PF20511">
    <property type="entry name" value="PMI_typeI_cat"/>
    <property type="match status" value="1"/>
</dbReference>
<dbReference type="InterPro" id="IPR011051">
    <property type="entry name" value="RmlC_Cupin_sf"/>
</dbReference>
<keyword evidence="5" id="KW-0413">Isomerase</keyword>
<dbReference type="InterPro" id="IPR046457">
    <property type="entry name" value="PMI_typeI_cat"/>
</dbReference>
<accession>A0A0D8BIF7</accession>
<dbReference type="PIRSF" id="PIRSF001480">
    <property type="entry name" value="Mannose-6-phosphate_isomerase"/>
    <property type="match status" value="1"/>
</dbReference>
<dbReference type="PATRIC" id="fig|1502723.3.peg.691"/>
<keyword evidence="2" id="KW-0862">Zinc</keyword>
<dbReference type="InterPro" id="IPR014710">
    <property type="entry name" value="RmlC-like_jellyroll"/>
</dbReference>
<dbReference type="GO" id="GO:0009298">
    <property type="term" value="P:GDP-mannose biosynthetic process"/>
    <property type="evidence" value="ECO:0007669"/>
    <property type="project" value="InterPro"/>
</dbReference>
<dbReference type="SUPFAM" id="SSF51182">
    <property type="entry name" value="RmlC-like cupins"/>
    <property type="match status" value="1"/>
</dbReference>
<keyword evidence="2" id="KW-0479">Metal-binding</keyword>
<feature type="active site" evidence="1">
    <location>
        <position position="325"/>
    </location>
</feature>
<reference evidence="6" key="1">
    <citation type="submission" date="2015-02" db="EMBL/GenBank/DDBJ databases">
        <title>Draft Genome of Frankia sp. CpI1-S.</title>
        <authorList>
            <person name="Oshone R.T."/>
            <person name="Ngom M."/>
            <person name="Ghodhbane-Gtari F."/>
            <person name="Gtari M."/>
            <person name="Morris K."/>
            <person name="Thomas K."/>
            <person name="Sen A."/>
            <person name="Tisa L.S."/>
        </authorList>
    </citation>
    <scope>NUCLEOTIDE SEQUENCE [LARGE SCALE GENOMIC DNA]</scope>
    <source>
        <strain evidence="6">CpI1-S</strain>
    </source>
</reference>
<dbReference type="PANTHER" id="PTHR10309:SF0">
    <property type="entry name" value="MANNOSE-6-PHOSPHATE ISOMERASE"/>
    <property type="match status" value="1"/>
</dbReference>
<feature type="binding site" evidence="2">
    <location>
        <position position="115"/>
    </location>
    <ligand>
        <name>Zn(2+)</name>
        <dbReference type="ChEBI" id="CHEBI:29105"/>
    </ligand>
</feature>
<evidence type="ECO:0000256" key="2">
    <source>
        <dbReference type="PIRSR" id="PIRSR001480-2"/>
    </source>
</evidence>
<evidence type="ECO:0000259" key="4">
    <source>
        <dbReference type="Pfam" id="PF20511"/>
    </source>
</evidence>
<dbReference type="EC" id="5.3.1.8" evidence="5"/>
<feature type="compositionally biased region" description="Pro residues" evidence="3">
    <location>
        <begin position="7"/>
        <end position="17"/>
    </location>
</feature>
<evidence type="ECO:0000313" key="5">
    <source>
        <dbReference type="EMBL" id="KJE23774.1"/>
    </source>
</evidence>
<keyword evidence="6" id="KW-1185">Reference proteome</keyword>
<dbReference type="Gene3D" id="1.10.441.10">
    <property type="entry name" value="Phosphomannose Isomerase, domain 2"/>
    <property type="match status" value="1"/>
</dbReference>